<dbReference type="Proteomes" id="UP000019149">
    <property type="component" value="Unassembled WGS sequence"/>
</dbReference>
<comment type="caution">
    <text evidence="2">The sequence shown here is derived from an EMBL/GenBank/DDBJ whole genome shotgun (WGS) entry which is preliminary data.</text>
</comment>
<feature type="chain" id="PRO_5004881670" description="Secreted protein" evidence="1">
    <location>
        <begin position="22"/>
        <end position="71"/>
    </location>
</feature>
<evidence type="ECO:0008006" key="4">
    <source>
        <dbReference type="Google" id="ProtNLM"/>
    </source>
</evidence>
<dbReference type="EMBL" id="APAU02000294">
    <property type="protein sequence ID" value="EUB54250.1"/>
    <property type="molecule type" value="Genomic_DNA"/>
</dbReference>
<accession>W6TZJ4</accession>
<dbReference type="KEGG" id="egl:EGR_10890"/>
<protein>
    <recommendedName>
        <fullName evidence="4">Secreted protein</fullName>
    </recommendedName>
</protein>
<sequence>MRGSFKACFWFLASYLPMSLGSPGRRNIVKIYRKWQVCFEKNAIYQSSWLSGMATTTATGVSEVILNYLTA</sequence>
<evidence type="ECO:0000313" key="2">
    <source>
        <dbReference type="EMBL" id="EUB54250.1"/>
    </source>
</evidence>
<dbReference type="AlphaFoldDB" id="W6TZJ4"/>
<dbReference type="CTD" id="36346605"/>
<organism evidence="2 3">
    <name type="scientific">Echinococcus granulosus</name>
    <name type="common">Hydatid tapeworm</name>
    <dbReference type="NCBI Taxonomy" id="6210"/>
    <lineage>
        <taxon>Eukaryota</taxon>
        <taxon>Metazoa</taxon>
        <taxon>Spiralia</taxon>
        <taxon>Lophotrochozoa</taxon>
        <taxon>Platyhelminthes</taxon>
        <taxon>Cestoda</taxon>
        <taxon>Eucestoda</taxon>
        <taxon>Cyclophyllidea</taxon>
        <taxon>Taeniidae</taxon>
        <taxon>Echinococcus</taxon>
        <taxon>Echinococcus granulosus group</taxon>
    </lineage>
</organism>
<evidence type="ECO:0000256" key="1">
    <source>
        <dbReference type="SAM" id="SignalP"/>
    </source>
</evidence>
<dbReference type="RefSeq" id="XP_024345446.1">
    <property type="nucleotide sequence ID" value="XM_024500139.1"/>
</dbReference>
<dbReference type="GeneID" id="36346605"/>
<keyword evidence="3" id="KW-1185">Reference proteome</keyword>
<reference evidence="2 3" key="1">
    <citation type="journal article" date="2013" name="Nat. Genet.">
        <title>The genome of the hydatid tapeworm Echinococcus granulosus.</title>
        <authorList>
            <person name="Zheng H."/>
            <person name="Zhang W."/>
            <person name="Zhang L."/>
            <person name="Zhang Z."/>
            <person name="Li J."/>
            <person name="Lu G."/>
            <person name="Zhu Y."/>
            <person name="Wang Y."/>
            <person name="Huang Y."/>
            <person name="Liu J."/>
            <person name="Kang H."/>
            <person name="Chen J."/>
            <person name="Wang L."/>
            <person name="Chen A."/>
            <person name="Yu S."/>
            <person name="Gao Z."/>
            <person name="Jin L."/>
            <person name="Gu W."/>
            <person name="Wang Z."/>
            <person name="Zhao L."/>
            <person name="Shi B."/>
            <person name="Wen H."/>
            <person name="Lin R."/>
            <person name="Jones M.K."/>
            <person name="Brejova B."/>
            <person name="Vinar T."/>
            <person name="Zhao G."/>
            <person name="McManus D.P."/>
            <person name="Chen Z."/>
            <person name="Zhou Y."/>
            <person name="Wang S."/>
        </authorList>
    </citation>
    <scope>NUCLEOTIDE SEQUENCE [LARGE SCALE GENOMIC DNA]</scope>
</reference>
<keyword evidence="1" id="KW-0732">Signal</keyword>
<evidence type="ECO:0000313" key="3">
    <source>
        <dbReference type="Proteomes" id="UP000019149"/>
    </source>
</evidence>
<gene>
    <name evidence="2" type="ORF">EGR_10890</name>
</gene>
<proteinExistence type="predicted"/>
<name>W6TZJ4_ECHGR</name>
<feature type="signal peptide" evidence="1">
    <location>
        <begin position="1"/>
        <end position="21"/>
    </location>
</feature>